<reference evidence="1" key="1">
    <citation type="submission" date="2020-05" db="EMBL/GenBank/DDBJ databases">
        <authorList>
            <person name="Chiriac C."/>
            <person name="Salcher M."/>
            <person name="Ghai R."/>
            <person name="Kavagutti S V."/>
        </authorList>
    </citation>
    <scope>NUCLEOTIDE SEQUENCE</scope>
</reference>
<protein>
    <submittedName>
        <fullName evidence="1">Unannotated protein</fullName>
    </submittedName>
</protein>
<gene>
    <name evidence="1" type="ORF">UFOPK3317_00995</name>
</gene>
<sequence length="114" mass="11849">MIEQPTAISKALGARAETTMSPRIVPGTLPATIQPIPERSIACLSRIEIVSERGIPMSRNDAGTASGLIIAIIGTPMRLSPSPTTPCVVAPKVTTAKQSPHCSRVRCGNGFSVG</sequence>
<organism evidence="1">
    <name type="scientific">freshwater metagenome</name>
    <dbReference type="NCBI Taxonomy" id="449393"/>
    <lineage>
        <taxon>unclassified sequences</taxon>
        <taxon>metagenomes</taxon>
        <taxon>ecological metagenomes</taxon>
    </lineage>
</organism>
<name>A0A6J7DZW2_9ZZZZ</name>
<evidence type="ECO:0000313" key="1">
    <source>
        <dbReference type="EMBL" id="CAB4873053.1"/>
    </source>
</evidence>
<accession>A0A6J7DZW2</accession>
<dbReference type="EMBL" id="CAFBLK010000172">
    <property type="protein sequence ID" value="CAB4873053.1"/>
    <property type="molecule type" value="Genomic_DNA"/>
</dbReference>
<proteinExistence type="predicted"/>
<dbReference type="AlphaFoldDB" id="A0A6J7DZW2"/>